<protein>
    <submittedName>
        <fullName evidence="3">Uncharacterized protein</fullName>
    </submittedName>
</protein>
<organism evidence="3 4">
    <name type="scientific">Serendipita vermifera MAFF 305830</name>
    <dbReference type="NCBI Taxonomy" id="933852"/>
    <lineage>
        <taxon>Eukaryota</taxon>
        <taxon>Fungi</taxon>
        <taxon>Dikarya</taxon>
        <taxon>Basidiomycota</taxon>
        <taxon>Agaricomycotina</taxon>
        <taxon>Agaricomycetes</taxon>
        <taxon>Sebacinales</taxon>
        <taxon>Serendipitaceae</taxon>
        <taxon>Serendipita</taxon>
    </lineage>
</organism>
<keyword evidence="4" id="KW-1185">Reference proteome</keyword>
<reference evidence="4" key="2">
    <citation type="submission" date="2015-01" db="EMBL/GenBank/DDBJ databases">
        <title>Evolutionary Origins and Diversification of the Mycorrhizal Mutualists.</title>
        <authorList>
            <consortium name="DOE Joint Genome Institute"/>
            <consortium name="Mycorrhizal Genomics Consortium"/>
            <person name="Kohler A."/>
            <person name="Kuo A."/>
            <person name="Nagy L.G."/>
            <person name="Floudas D."/>
            <person name="Copeland A."/>
            <person name="Barry K.W."/>
            <person name="Cichocki N."/>
            <person name="Veneault-Fourrey C."/>
            <person name="LaButti K."/>
            <person name="Lindquist E.A."/>
            <person name="Lipzen A."/>
            <person name="Lundell T."/>
            <person name="Morin E."/>
            <person name="Murat C."/>
            <person name="Riley R."/>
            <person name="Ohm R."/>
            <person name="Sun H."/>
            <person name="Tunlid A."/>
            <person name="Henrissat B."/>
            <person name="Grigoriev I.V."/>
            <person name="Hibbett D.S."/>
            <person name="Martin F."/>
        </authorList>
    </citation>
    <scope>NUCLEOTIDE SEQUENCE [LARGE SCALE GENOMIC DNA]</scope>
    <source>
        <strain evidence="4">MAFF 305830</strain>
    </source>
</reference>
<dbReference type="EMBL" id="KN824311">
    <property type="protein sequence ID" value="KIM25802.1"/>
    <property type="molecule type" value="Genomic_DNA"/>
</dbReference>
<dbReference type="AlphaFoldDB" id="A0A0C2X9A1"/>
<gene>
    <name evidence="3" type="ORF">M408DRAFT_330986</name>
</gene>
<keyword evidence="2" id="KW-0812">Transmembrane</keyword>
<feature type="transmembrane region" description="Helical" evidence="2">
    <location>
        <begin position="33"/>
        <end position="54"/>
    </location>
</feature>
<reference evidence="3 4" key="1">
    <citation type="submission" date="2014-04" db="EMBL/GenBank/DDBJ databases">
        <authorList>
            <consortium name="DOE Joint Genome Institute"/>
            <person name="Kuo A."/>
            <person name="Zuccaro A."/>
            <person name="Kohler A."/>
            <person name="Nagy L.G."/>
            <person name="Floudas D."/>
            <person name="Copeland A."/>
            <person name="Barry K.W."/>
            <person name="Cichocki N."/>
            <person name="Veneault-Fourrey C."/>
            <person name="LaButti K."/>
            <person name="Lindquist E.A."/>
            <person name="Lipzen A."/>
            <person name="Lundell T."/>
            <person name="Morin E."/>
            <person name="Murat C."/>
            <person name="Sun H."/>
            <person name="Tunlid A."/>
            <person name="Henrissat B."/>
            <person name="Grigoriev I.V."/>
            <person name="Hibbett D.S."/>
            <person name="Martin F."/>
            <person name="Nordberg H.P."/>
            <person name="Cantor M.N."/>
            <person name="Hua S.X."/>
        </authorList>
    </citation>
    <scope>NUCLEOTIDE SEQUENCE [LARGE SCALE GENOMIC DNA]</scope>
    <source>
        <strain evidence="3 4">MAFF 305830</strain>
    </source>
</reference>
<dbReference type="HOGENOM" id="CLU_994544_0_0_1"/>
<keyword evidence="2" id="KW-0472">Membrane</keyword>
<proteinExistence type="predicted"/>
<dbReference type="Proteomes" id="UP000054097">
    <property type="component" value="Unassembled WGS sequence"/>
</dbReference>
<evidence type="ECO:0000313" key="4">
    <source>
        <dbReference type="Proteomes" id="UP000054097"/>
    </source>
</evidence>
<feature type="region of interest" description="Disordered" evidence="1">
    <location>
        <begin position="210"/>
        <end position="253"/>
    </location>
</feature>
<accession>A0A0C2X9A1</accession>
<name>A0A0C2X9A1_SERVB</name>
<keyword evidence="2" id="KW-1133">Transmembrane helix</keyword>
<sequence>MATVLRGAQLFASTWLILIVVQALSLNNRHMKVVLYTLFTLMTIAVTVFGVITLKEMYPTIAYSDILDICSSNAPASTRWLYMAQVPFDLFLVGVELFYYWRLQRSIAPAEPTRLLKAMYLDGVWYFLATFTIKLMAASLIIFVDPAYWYVATSADQALTSTLIARLVLHLREVACHSTDVSYADTDDSRRRRRFKSPYTTDEIYTGPTITITMDGDRPHESRLDGPAGNSAGMRESVCRTREDDDDDEWKVGGANDLEMDKINVIRAPTGQPQLEYLGG</sequence>
<dbReference type="OrthoDB" id="3350812at2759"/>
<evidence type="ECO:0000256" key="2">
    <source>
        <dbReference type="SAM" id="Phobius"/>
    </source>
</evidence>
<evidence type="ECO:0000313" key="3">
    <source>
        <dbReference type="EMBL" id="KIM25802.1"/>
    </source>
</evidence>
<feature type="transmembrane region" description="Helical" evidence="2">
    <location>
        <begin position="80"/>
        <end position="103"/>
    </location>
</feature>
<feature type="transmembrane region" description="Helical" evidence="2">
    <location>
        <begin position="123"/>
        <end position="144"/>
    </location>
</feature>
<feature type="compositionally biased region" description="Basic and acidic residues" evidence="1">
    <location>
        <begin position="215"/>
        <end position="224"/>
    </location>
</feature>
<evidence type="ECO:0000256" key="1">
    <source>
        <dbReference type="SAM" id="MobiDB-lite"/>
    </source>
</evidence>